<evidence type="ECO:0000313" key="1">
    <source>
        <dbReference type="EMBL" id="PNX56341.1"/>
    </source>
</evidence>
<dbReference type="Proteomes" id="UP000236291">
    <property type="component" value="Unassembled WGS sequence"/>
</dbReference>
<organism evidence="1 2">
    <name type="scientific">Trifolium pratense</name>
    <name type="common">Red clover</name>
    <dbReference type="NCBI Taxonomy" id="57577"/>
    <lineage>
        <taxon>Eukaryota</taxon>
        <taxon>Viridiplantae</taxon>
        <taxon>Streptophyta</taxon>
        <taxon>Embryophyta</taxon>
        <taxon>Tracheophyta</taxon>
        <taxon>Spermatophyta</taxon>
        <taxon>Magnoliopsida</taxon>
        <taxon>eudicotyledons</taxon>
        <taxon>Gunneridae</taxon>
        <taxon>Pentapetalae</taxon>
        <taxon>rosids</taxon>
        <taxon>fabids</taxon>
        <taxon>Fabales</taxon>
        <taxon>Fabaceae</taxon>
        <taxon>Papilionoideae</taxon>
        <taxon>50 kb inversion clade</taxon>
        <taxon>NPAAA clade</taxon>
        <taxon>Hologalegina</taxon>
        <taxon>IRL clade</taxon>
        <taxon>Trifolieae</taxon>
        <taxon>Trifolium</taxon>
    </lineage>
</organism>
<comment type="caution">
    <text evidence="1">The sequence shown here is derived from an EMBL/GenBank/DDBJ whole genome shotgun (WGS) entry which is preliminary data.</text>
</comment>
<reference evidence="1 2" key="2">
    <citation type="journal article" date="2017" name="Front. Plant Sci.">
        <title>Gene Classification and Mining of Molecular Markers Useful in Red Clover (Trifolium pratense) Breeding.</title>
        <authorList>
            <person name="Istvanek J."/>
            <person name="Dluhosova J."/>
            <person name="Dluhos P."/>
            <person name="Patkova L."/>
            <person name="Nedelnik J."/>
            <person name="Repkova J."/>
        </authorList>
    </citation>
    <scope>NUCLEOTIDE SEQUENCE [LARGE SCALE GENOMIC DNA]</scope>
    <source>
        <strain evidence="2">cv. Tatra</strain>
        <tissue evidence="1">Young leaves</tissue>
    </source>
</reference>
<accession>A0A2K3JQN0</accession>
<evidence type="ECO:0000313" key="2">
    <source>
        <dbReference type="Proteomes" id="UP000236291"/>
    </source>
</evidence>
<protein>
    <submittedName>
        <fullName evidence="1">Uncharacterized protein</fullName>
    </submittedName>
</protein>
<dbReference type="EMBL" id="ASHM01119231">
    <property type="protein sequence ID" value="PNX56341.1"/>
    <property type="molecule type" value="Genomic_DNA"/>
</dbReference>
<gene>
    <name evidence="1" type="ORF">L195_g058157</name>
</gene>
<proteinExistence type="predicted"/>
<reference evidence="1 2" key="1">
    <citation type="journal article" date="2014" name="Am. J. Bot.">
        <title>Genome assembly and annotation for red clover (Trifolium pratense; Fabaceae).</title>
        <authorList>
            <person name="Istvanek J."/>
            <person name="Jaros M."/>
            <person name="Krenek A."/>
            <person name="Repkova J."/>
        </authorList>
    </citation>
    <scope>NUCLEOTIDE SEQUENCE [LARGE SCALE GENOMIC DNA]</scope>
    <source>
        <strain evidence="2">cv. Tatra</strain>
        <tissue evidence="1">Young leaves</tissue>
    </source>
</reference>
<sequence>MGFLGGFTSRITNRAIAVCSCSLSERWRALATVLASSRQKLFLHGLGSPVFASLRLATST</sequence>
<dbReference type="AlphaFoldDB" id="A0A2K3JQN0"/>
<name>A0A2K3JQN0_TRIPR</name>
<feature type="non-terminal residue" evidence="1">
    <location>
        <position position="60"/>
    </location>
</feature>